<evidence type="ECO:0000256" key="11">
    <source>
        <dbReference type="ARBA" id="ARBA00038053"/>
    </source>
</evidence>
<evidence type="ECO:0000313" key="18">
    <source>
        <dbReference type="EMBL" id="QII82685.1"/>
    </source>
</evidence>
<evidence type="ECO:0000256" key="2">
    <source>
        <dbReference type="ARBA" id="ARBA00022676"/>
    </source>
</evidence>
<feature type="transmembrane region" description="Helical" evidence="17">
    <location>
        <begin position="85"/>
        <end position="107"/>
    </location>
</feature>
<evidence type="ECO:0000256" key="16">
    <source>
        <dbReference type="ARBA" id="ARBA00049966"/>
    </source>
</evidence>
<comment type="similarity">
    <text evidence="11">Belongs to the SEDS family. FtsW subfamily.</text>
</comment>
<feature type="transmembrane region" description="Helical" evidence="17">
    <location>
        <begin position="60"/>
        <end position="78"/>
    </location>
</feature>
<keyword evidence="8 17" id="KW-0472">Membrane</keyword>
<dbReference type="GO" id="GO:0051301">
    <property type="term" value="P:cell division"/>
    <property type="evidence" value="ECO:0007669"/>
    <property type="project" value="UniProtKB-KW"/>
</dbReference>
<evidence type="ECO:0000256" key="9">
    <source>
        <dbReference type="ARBA" id="ARBA00032370"/>
    </source>
</evidence>
<protein>
    <recommendedName>
        <fullName evidence="12">Probable peptidoglycan glycosyltransferase FtsW</fullName>
        <ecNumber evidence="14">2.4.99.28</ecNumber>
    </recommendedName>
    <alternativeName>
        <fullName evidence="13">Cell division protein FtsW</fullName>
    </alternativeName>
    <alternativeName>
        <fullName evidence="10">Cell wall polymerase</fullName>
    </alternativeName>
    <alternativeName>
        <fullName evidence="9">Peptidoglycan polymerase</fullName>
    </alternativeName>
</protein>
<sequence>MQQVNQSISHSIKQKLANFNWNLLIPYLILLGMGVFMVYSSSSYFAMTQFNNSEHFFQRQLMYAMISLIVVLLFSVVNTKLLKSIGLISSVLFVLLFMLIYLVTFGVDPINGASAWIDFGPINIQPSEFFKIAMILYLAIFLSNNQRKLANIGRVYDGPAKENGKKRGIISQIFTVVKKPILCLGLFIGLILIQPDLGGVIILLSICVVMILLSGVPFKISLSTFGIAGVAYSVFILFIQLVGTIPFIPSYMLNRFTAYLDPFGDVQNSSFQLVNSFYALARGGLFGVGIGESIQKSGYLPESYTDFIIPIMGEEIGLVGVVFILAIFFYFVYVIFRTSLQVTDSFGQLVYIGIAAMFLIQGSINLGGAVGIMPLTGVTFPFISYGGSSMLVSSIAVGIMNNLFINQRLNQHILEKEAN</sequence>
<evidence type="ECO:0000256" key="8">
    <source>
        <dbReference type="ARBA" id="ARBA00023136"/>
    </source>
</evidence>
<keyword evidence="5" id="KW-0133">Cell shape</keyword>
<dbReference type="GO" id="GO:0008360">
    <property type="term" value="P:regulation of cell shape"/>
    <property type="evidence" value="ECO:0007669"/>
    <property type="project" value="UniProtKB-KW"/>
</dbReference>
<comment type="function">
    <text evidence="16">Peptidoglycan polymerase that is essential for cell division.</text>
</comment>
<evidence type="ECO:0000313" key="19">
    <source>
        <dbReference type="Proteomes" id="UP000501451"/>
    </source>
</evidence>
<feature type="transmembrane region" description="Helical" evidence="17">
    <location>
        <begin position="199"/>
        <end position="218"/>
    </location>
</feature>
<dbReference type="GO" id="GO:0015648">
    <property type="term" value="F:lipid-linked peptidoglycan transporter activity"/>
    <property type="evidence" value="ECO:0007669"/>
    <property type="project" value="TreeGrafter"/>
</dbReference>
<evidence type="ECO:0000256" key="6">
    <source>
        <dbReference type="ARBA" id="ARBA00022984"/>
    </source>
</evidence>
<evidence type="ECO:0000256" key="10">
    <source>
        <dbReference type="ARBA" id="ARBA00033270"/>
    </source>
</evidence>
<evidence type="ECO:0000256" key="7">
    <source>
        <dbReference type="ARBA" id="ARBA00022989"/>
    </source>
</evidence>
<gene>
    <name evidence="18" type="ORF">G7057_09725</name>
</gene>
<evidence type="ECO:0000256" key="12">
    <source>
        <dbReference type="ARBA" id="ARBA00041185"/>
    </source>
</evidence>
<name>A0A6G7KBQ5_9LACT</name>
<evidence type="ECO:0000256" key="3">
    <source>
        <dbReference type="ARBA" id="ARBA00022679"/>
    </source>
</evidence>
<evidence type="ECO:0000256" key="1">
    <source>
        <dbReference type="ARBA" id="ARBA00004141"/>
    </source>
</evidence>
<feature type="transmembrane region" description="Helical" evidence="17">
    <location>
        <begin position="316"/>
        <end position="336"/>
    </location>
</feature>
<evidence type="ECO:0000256" key="5">
    <source>
        <dbReference type="ARBA" id="ARBA00022960"/>
    </source>
</evidence>
<dbReference type="Proteomes" id="UP000501451">
    <property type="component" value="Chromosome"/>
</dbReference>
<keyword evidence="4 17" id="KW-0812">Transmembrane</keyword>
<dbReference type="GO" id="GO:0032153">
    <property type="term" value="C:cell division site"/>
    <property type="evidence" value="ECO:0007669"/>
    <property type="project" value="TreeGrafter"/>
</dbReference>
<keyword evidence="18" id="KW-0131">Cell cycle</keyword>
<dbReference type="GO" id="GO:0008955">
    <property type="term" value="F:peptidoglycan glycosyltransferase activity"/>
    <property type="evidence" value="ECO:0007669"/>
    <property type="project" value="UniProtKB-EC"/>
</dbReference>
<evidence type="ECO:0000256" key="4">
    <source>
        <dbReference type="ARBA" id="ARBA00022692"/>
    </source>
</evidence>
<dbReference type="PANTHER" id="PTHR30474">
    <property type="entry name" value="CELL CYCLE PROTEIN"/>
    <property type="match status" value="1"/>
</dbReference>
<dbReference type="AlphaFoldDB" id="A0A6G7KBQ5"/>
<feature type="transmembrane region" description="Helical" evidence="17">
    <location>
        <begin position="382"/>
        <end position="404"/>
    </location>
</feature>
<evidence type="ECO:0000256" key="14">
    <source>
        <dbReference type="ARBA" id="ARBA00044770"/>
    </source>
</evidence>
<comment type="subcellular location">
    <subcellularLocation>
        <location evidence="1">Membrane</location>
        <topology evidence="1">Multi-pass membrane protein</topology>
    </subcellularLocation>
</comment>
<reference evidence="18 19" key="1">
    <citation type="journal article" date="2017" name="Int. J. Syst. Evol. Microbiol.">
        <title>Jeotgalibaca porci sp. nov. and Jeotgalibaca arthritidis sp. nov., isolated from pigs, and emended description of the genus Jeotgalibaca.</title>
        <authorList>
            <person name="Zamora L."/>
            <person name="Perez-Sancho M."/>
            <person name="Dominguez L."/>
            <person name="Fernandez-Garayzabal J.F."/>
            <person name="Vela A.I."/>
        </authorList>
    </citation>
    <scope>NUCLEOTIDE SEQUENCE [LARGE SCALE GENOMIC DNA]</scope>
    <source>
        <strain evidence="18 19">CECT 9157</strain>
    </source>
</reference>
<accession>A0A6G7KBQ5</accession>
<feature type="transmembrane region" description="Helical" evidence="17">
    <location>
        <begin position="21"/>
        <end position="40"/>
    </location>
</feature>
<organism evidence="18 19">
    <name type="scientific">Jeotgalibaca arthritidis</name>
    <dbReference type="NCBI Taxonomy" id="1868794"/>
    <lineage>
        <taxon>Bacteria</taxon>
        <taxon>Bacillati</taxon>
        <taxon>Bacillota</taxon>
        <taxon>Bacilli</taxon>
        <taxon>Lactobacillales</taxon>
        <taxon>Carnobacteriaceae</taxon>
        <taxon>Jeotgalibaca</taxon>
    </lineage>
</organism>
<dbReference type="RefSeq" id="WP_083686780.1">
    <property type="nucleotide sequence ID" value="NZ_CP049740.1"/>
</dbReference>
<dbReference type="PANTHER" id="PTHR30474:SF2">
    <property type="entry name" value="PEPTIDOGLYCAN GLYCOSYLTRANSFERASE FTSW-RELATED"/>
    <property type="match status" value="1"/>
</dbReference>
<evidence type="ECO:0000256" key="15">
    <source>
        <dbReference type="ARBA" id="ARBA00049902"/>
    </source>
</evidence>
<feature type="transmembrane region" description="Helical" evidence="17">
    <location>
        <begin position="173"/>
        <end position="193"/>
    </location>
</feature>
<dbReference type="GO" id="GO:0009252">
    <property type="term" value="P:peptidoglycan biosynthetic process"/>
    <property type="evidence" value="ECO:0007669"/>
    <property type="project" value="UniProtKB-KW"/>
</dbReference>
<feature type="transmembrane region" description="Helical" evidence="17">
    <location>
        <begin position="225"/>
        <end position="248"/>
    </location>
</feature>
<keyword evidence="7 17" id="KW-1133">Transmembrane helix</keyword>
<keyword evidence="2" id="KW-0328">Glycosyltransferase</keyword>
<dbReference type="InterPro" id="IPR018365">
    <property type="entry name" value="Cell_cycle_FtsW-rel_CS"/>
</dbReference>
<keyword evidence="19" id="KW-1185">Reference proteome</keyword>
<dbReference type="EMBL" id="CP049740">
    <property type="protein sequence ID" value="QII82685.1"/>
    <property type="molecule type" value="Genomic_DNA"/>
</dbReference>
<keyword evidence="3" id="KW-0808">Transferase</keyword>
<dbReference type="GO" id="GO:0005886">
    <property type="term" value="C:plasma membrane"/>
    <property type="evidence" value="ECO:0007669"/>
    <property type="project" value="TreeGrafter"/>
</dbReference>
<feature type="transmembrane region" description="Helical" evidence="17">
    <location>
        <begin position="348"/>
        <end position="370"/>
    </location>
</feature>
<dbReference type="KEGG" id="jar:G7057_09725"/>
<dbReference type="EC" id="2.4.99.28" evidence="14"/>
<dbReference type="PROSITE" id="PS00428">
    <property type="entry name" value="FTSW_RODA_SPOVE"/>
    <property type="match status" value="1"/>
</dbReference>
<dbReference type="InterPro" id="IPR001182">
    <property type="entry name" value="FtsW/RodA"/>
</dbReference>
<keyword evidence="18" id="KW-0132">Cell division</keyword>
<keyword evidence="6" id="KW-0573">Peptidoglycan synthesis</keyword>
<feature type="transmembrane region" description="Helical" evidence="17">
    <location>
        <begin position="127"/>
        <end position="144"/>
    </location>
</feature>
<dbReference type="Pfam" id="PF01098">
    <property type="entry name" value="FTSW_RODA_SPOVE"/>
    <property type="match status" value="1"/>
</dbReference>
<evidence type="ECO:0000256" key="13">
    <source>
        <dbReference type="ARBA" id="ARBA00041418"/>
    </source>
</evidence>
<proteinExistence type="inferred from homology"/>
<comment type="catalytic activity">
    <reaction evidence="15">
        <text>[GlcNAc-(1-&gt;4)-Mur2Ac(oyl-L-Ala-gamma-D-Glu-L-Lys-D-Ala-D-Ala)](n)-di-trans,octa-cis-undecaprenyl diphosphate + beta-D-GlcNAc-(1-&gt;4)-Mur2Ac(oyl-L-Ala-gamma-D-Glu-L-Lys-D-Ala-D-Ala)-di-trans,octa-cis-undecaprenyl diphosphate = [GlcNAc-(1-&gt;4)-Mur2Ac(oyl-L-Ala-gamma-D-Glu-L-Lys-D-Ala-D-Ala)](n+1)-di-trans,octa-cis-undecaprenyl diphosphate + di-trans,octa-cis-undecaprenyl diphosphate + H(+)</text>
        <dbReference type="Rhea" id="RHEA:23708"/>
        <dbReference type="Rhea" id="RHEA-COMP:9602"/>
        <dbReference type="Rhea" id="RHEA-COMP:9603"/>
        <dbReference type="ChEBI" id="CHEBI:15378"/>
        <dbReference type="ChEBI" id="CHEBI:58405"/>
        <dbReference type="ChEBI" id="CHEBI:60033"/>
        <dbReference type="ChEBI" id="CHEBI:78435"/>
        <dbReference type="EC" id="2.4.99.28"/>
    </reaction>
</comment>
<evidence type="ECO:0000256" key="17">
    <source>
        <dbReference type="SAM" id="Phobius"/>
    </source>
</evidence>